<reference evidence="1" key="1">
    <citation type="journal article" date="2021" name="Environ. Microbiol.">
        <title>Gene family expansions and transcriptome signatures uncover fungal adaptations to wood decay.</title>
        <authorList>
            <person name="Hage H."/>
            <person name="Miyauchi S."/>
            <person name="Viragh M."/>
            <person name="Drula E."/>
            <person name="Min B."/>
            <person name="Chaduli D."/>
            <person name="Navarro D."/>
            <person name="Favel A."/>
            <person name="Norest M."/>
            <person name="Lesage-Meessen L."/>
            <person name="Balint B."/>
            <person name="Merenyi Z."/>
            <person name="de Eugenio L."/>
            <person name="Morin E."/>
            <person name="Martinez A.T."/>
            <person name="Baldrian P."/>
            <person name="Stursova M."/>
            <person name="Martinez M.J."/>
            <person name="Novotny C."/>
            <person name="Magnuson J.K."/>
            <person name="Spatafora J.W."/>
            <person name="Maurice S."/>
            <person name="Pangilinan J."/>
            <person name="Andreopoulos W."/>
            <person name="LaButti K."/>
            <person name="Hundley H."/>
            <person name="Na H."/>
            <person name="Kuo A."/>
            <person name="Barry K."/>
            <person name="Lipzen A."/>
            <person name="Henrissat B."/>
            <person name="Riley R."/>
            <person name="Ahrendt S."/>
            <person name="Nagy L.G."/>
            <person name="Grigoriev I.V."/>
            <person name="Martin F."/>
            <person name="Rosso M.N."/>
        </authorList>
    </citation>
    <scope>NUCLEOTIDE SEQUENCE</scope>
    <source>
        <strain evidence="1">CBS 384.51</strain>
    </source>
</reference>
<sequence length="348" mass="37792">MSKTPILLLGPTGYLGSTVLSRLLAHPKKDTFEVTVLIRSEDKARKLETFGVKPVIGSIKDTALVEKLAEQAHVIFNIADSDDMGATKGFLAGSKKRHKKTGDVPVIIHTSGTGIFMFAGANNGLSITDRIFSDDDAEDIDKSTPDSALHRNVDLVVLKADEEGYAKTYLVLPSTIWGVASNPIIDAGIANKFSIQVPAMIRAAIGRGQAGIVGKGQGLWNGINVNEQAEFYVTLYDAITTNPSAVGHGHNGYYFGENGEYTWYELAKAIGKALVKRGLSTSDEPTTFSKEELIKYFWTEEISGIWGSNARVKAPRARSLGWQPKLTIEDFLASIDAEVEAHLKHQKA</sequence>
<dbReference type="EMBL" id="MU274908">
    <property type="protein sequence ID" value="KAI0090262.1"/>
    <property type="molecule type" value="Genomic_DNA"/>
</dbReference>
<keyword evidence="2" id="KW-1185">Reference proteome</keyword>
<organism evidence="1 2">
    <name type="scientific">Irpex rosettiformis</name>
    <dbReference type="NCBI Taxonomy" id="378272"/>
    <lineage>
        <taxon>Eukaryota</taxon>
        <taxon>Fungi</taxon>
        <taxon>Dikarya</taxon>
        <taxon>Basidiomycota</taxon>
        <taxon>Agaricomycotina</taxon>
        <taxon>Agaricomycetes</taxon>
        <taxon>Polyporales</taxon>
        <taxon>Irpicaceae</taxon>
        <taxon>Irpex</taxon>
    </lineage>
</organism>
<comment type="caution">
    <text evidence="1">The sequence shown here is derived from an EMBL/GenBank/DDBJ whole genome shotgun (WGS) entry which is preliminary data.</text>
</comment>
<name>A0ACB8U7A4_9APHY</name>
<evidence type="ECO:0000313" key="2">
    <source>
        <dbReference type="Proteomes" id="UP001055072"/>
    </source>
</evidence>
<dbReference type="Proteomes" id="UP001055072">
    <property type="component" value="Unassembled WGS sequence"/>
</dbReference>
<protein>
    <submittedName>
        <fullName evidence="1">NAD-P-binding protein</fullName>
    </submittedName>
</protein>
<proteinExistence type="predicted"/>
<evidence type="ECO:0000313" key="1">
    <source>
        <dbReference type="EMBL" id="KAI0090262.1"/>
    </source>
</evidence>
<accession>A0ACB8U7A4</accession>
<gene>
    <name evidence="1" type="ORF">BDY19DRAFT_939264</name>
</gene>